<dbReference type="Proteomes" id="UP000544090">
    <property type="component" value="Unassembled WGS sequence"/>
</dbReference>
<evidence type="ECO:0000313" key="1">
    <source>
        <dbReference type="EMBL" id="NKX55312.1"/>
    </source>
</evidence>
<keyword evidence="2" id="KW-1185">Reference proteome</keyword>
<sequence>MSSITEIFVATHDAAVRRASALDAAAAGSPAANVPDAPHVRINGISDLEVEILGSLAGKAVHADEDAALDLADVASDSLMVAPDSMVRSLAELLTRTDDEGDSLIPRVADVWAAEEDMPFGAAEAEEMVRRVAELAASVPEDDRHQLYVWSISS</sequence>
<proteinExistence type="predicted"/>
<accession>A0A7X6K4G5</accession>
<comment type="caution">
    <text evidence="1">The sequence shown here is derived from an EMBL/GenBank/DDBJ whole genome shotgun (WGS) entry which is preliminary data.</text>
</comment>
<evidence type="ECO:0000313" key="2">
    <source>
        <dbReference type="Proteomes" id="UP000544090"/>
    </source>
</evidence>
<gene>
    <name evidence="1" type="ORF">HGG74_12315</name>
</gene>
<dbReference type="RefSeq" id="WP_168486732.1">
    <property type="nucleotide sequence ID" value="NZ_JAAZSQ010000011.1"/>
</dbReference>
<reference evidence="1 2" key="1">
    <citation type="submission" date="2020-04" db="EMBL/GenBank/DDBJ databases">
        <title>Arthrobacter sp. nov.</title>
        <authorList>
            <person name="Liu S."/>
        </authorList>
    </citation>
    <scope>NUCLEOTIDE SEQUENCE [LARGE SCALE GENOMIC DNA]</scope>
    <source>
        <strain evidence="1 2">E918</strain>
    </source>
</reference>
<dbReference type="EMBL" id="JAAZSQ010000011">
    <property type="protein sequence ID" value="NKX55312.1"/>
    <property type="molecule type" value="Genomic_DNA"/>
</dbReference>
<dbReference type="AlphaFoldDB" id="A0A7X6K4G5"/>
<organism evidence="1 2">
    <name type="scientific">Arthrobacter mobilis</name>
    <dbReference type="NCBI Taxonomy" id="2724944"/>
    <lineage>
        <taxon>Bacteria</taxon>
        <taxon>Bacillati</taxon>
        <taxon>Actinomycetota</taxon>
        <taxon>Actinomycetes</taxon>
        <taxon>Micrococcales</taxon>
        <taxon>Micrococcaceae</taxon>
        <taxon>Arthrobacter</taxon>
    </lineage>
</organism>
<protein>
    <submittedName>
        <fullName evidence="1">Uncharacterized protein</fullName>
    </submittedName>
</protein>
<name>A0A7X6K4G5_9MICC</name>